<keyword evidence="2 7" id="KW-0812">Transmembrane</keyword>
<evidence type="ECO:0000313" key="8">
    <source>
        <dbReference type="EMBL" id="PVZ97092.1"/>
    </source>
</evidence>
<keyword evidence="4 7" id="KW-1133">Transmembrane helix</keyword>
<dbReference type="GO" id="GO:0006123">
    <property type="term" value="P:mitochondrial electron transport, cytochrome c to oxygen"/>
    <property type="evidence" value="ECO:0007669"/>
    <property type="project" value="TreeGrafter"/>
</dbReference>
<evidence type="ECO:0000256" key="1">
    <source>
        <dbReference type="ARBA" id="ARBA00004273"/>
    </source>
</evidence>
<gene>
    <name evidence="9" type="ORF">BB558_004147</name>
    <name evidence="8" type="ORF">BB558_006967</name>
</gene>
<evidence type="ECO:0000256" key="4">
    <source>
        <dbReference type="ARBA" id="ARBA00022989"/>
    </source>
</evidence>
<dbReference type="GO" id="GO:0005743">
    <property type="term" value="C:mitochondrial inner membrane"/>
    <property type="evidence" value="ECO:0007669"/>
    <property type="project" value="UniProtKB-SubCell"/>
</dbReference>
<proteinExistence type="predicted"/>
<accession>A0A2U1IWJ3</accession>
<keyword evidence="5" id="KW-0496">Mitochondrion</keyword>
<evidence type="ECO:0000313" key="10">
    <source>
        <dbReference type="Proteomes" id="UP000245591"/>
    </source>
</evidence>
<evidence type="ECO:0000256" key="6">
    <source>
        <dbReference type="ARBA" id="ARBA00023136"/>
    </source>
</evidence>
<dbReference type="CDD" id="cd22888">
    <property type="entry name" value="CcO_VIIa_fungal"/>
    <property type="match status" value="1"/>
</dbReference>
<dbReference type="PANTHER" id="PTHR28264:SF1">
    <property type="entry name" value="CYTOCHROME C OXIDASE SUBUNIT 6C"/>
    <property type="match status" value="1"/>
</dbReference>
<dbReference type="PANTHER" id="PTHR28264">
    <property type="entry name" value="CYTOCHROME C OXIDASE SUBUNIT 7A"/>
    <property type="match status" value="1"/>
</dbReference>
<evidence type="ECO:0000256" key="7">
    <source>
        <dbReference type="SAM" id="Phobius"/>
    </source>
</evidence>
<feature type="transmembrane region" description="Helical" evidence="7">
    <location>
        <begin position="18"/>
        <end position="37"/>
    </location>
</feature>
<evidence type="ECO:0000313" key="9">
    <source>
        <dbReference type="EMBL" id="PVZ99815.1"/>
    </source>
</evidence>
<keyword evidence="10" id="KW-1185">Reference proteome</keyword>
<dbReference type="EMBL" id="MBFU01000385">
    <property type="protein sequence ID" value="PVZ99815.1"/>
    <property type="molecule type" value="Genomic_DNA"/>
</dbReference>
<keyword evidence="6 7" id="KW-0472">Membrane</keyword>
<comment type="subcellular location">
    <subcellularLocation>
        <location evidence="1">Mitochondrion inner membrane</location>
    </subcellularLocation>
</comment>
<dbReference type="EMBL" id="MBFU01000993">
    <property type="protein sequence ID" value="PVZ97092.1"/>
    <property type="molecule type" value="Genomic_DNA"/>
</dbReference>
<evidence type="ECO:0000256" key="5">
    <source>
        <dbReference type="ARBA" id="ARBA00023128"/>
    </source>
</evidence>
<evidence type="ECO:0008006" key="11">
    <source>
        <dbReference type="Google" id="ProtNLM"/>
    </source>
</evidence>
<evidence type="ECO:0000256" key="3">
    <source>
        <dbReference type="ARBA" id="ARBA00022792"/>
    </source>
</evidence>
<dbReference type="AlphaFoldDB" id="A0A2U1IWJ3"/>
<keyword evidence="3" id="KW-0999">Mitochondrion inner membrane</keyword>
<organism evidence="8 10">
    <name type="scientific">Smittium angustum</name>
    <dbReference type="NCBI Taxonomy" id="133377"/>
    <lineage>
        <taxon>Eukaryota</taxon>
        <taxon>Fungi</taxon>
        <taxon>Fungi incertae sedis</taxon>
        <taxon>Zoopagomycota</taxon>
        <taxon>Kickxellomycotina</taxon>
        <taxon>Harpellomycetes</taxon>
        <taxon>Harpellales</taxon>
        <taxon>Legeriomycetaceae</taxon>
        <taxon>Smittium</taxon>
    </lineage>
</organism>
<evidence type="ECO:0000256" key="2">
    <source>
        <dbReference type="ARBA" id="ARBA00022692"/>
    </source>
</evidence>
<reference evidence="8 10" key="1">
    <citation type="journal article" date="2018" name="MBio">
        <title>Comparative Genomics Reveals the Core Gene Toolbox for the Fungus-Insect Symbiosis.</title>
        <authorList>
            <person name="Wang Y."/>
            <person name="Stata M."/>
            <person name="Wang W."/>
            <person name="Stajich J.E."/>
            <person name="White M.M."/>
            <person name="Moncalvo J.M."/>
        </authorList>
    </citation>
    <scope>NUCLEOTIDE SEQUENCE [LARGE SCALE GENOMIC DNA]</scope>
    <source>
        <strain evidence="8 10">AUS-126-30</strain>
    </source>
</reference>
<protein>
    <recommendedName>
        <fullName evidence="11">Cytochrome c oxidase polypeptide VIIA</fullName>
    </recommendedName>
</protein>
<name>A0A2U1IWJ3_SMIAN</name>
<dbReference type="GO" id="GO:0004129">
    <property type="term" value="F:cytochrome-c oxidase activity"/>
    <property type="evidence" value="ECO:0007669"/>
    <property type="project" value="TreeGrafter"/>
</dbReference>
<sequence>MPSAVPLKPIVGMFKKRIIRDVTIGLVAGSFGSYLFWEYGYGVNVRKTEAYYKKLQESEKAF</sequence>
<dbReference type="Proteomes" id="UP000245591">
    <property type="component" value="Unassembled WGS sequence"/>
</dbReference>
<comment type="caution">
    <text evidence="8">The sequence shown here is derived from an EMBL/GenBank/DDBJ whole genome shotgun (WGS) entry which is preliminary data.</text>
</comment>